<sequence length="75" mass="8154">MPPVARREPRADPIDHSKGLRAPGSGWRVRAKVTERSAIATVLAVSIAAQTYLSMPDHGHSFGRMLAWQMTTSGL</sequence>
<evidence type="ECO:0000256" key="1">
    <source>
        <dbReference type="SAM" id="MobiDB-lite"/>
    </source>
</evidence>
<organism evidence="2 3">
    <name type="scientific">Luteitalea pratensis</name>
    <dbReference type="NCBI Taxonomy" id="1855912"/>
    <lineage>
        <taxon>Bacteria</taxon>
        <taxon>Pseudomonadati</taxon>
        <taxon>Acidobacteriota</taxon>
        <taxon>Vicinamibacteria</taxon>
        <taxon>Vicinamibacterales</taxon>
        <taxon>Vicinamibacteraceae</taxon>
        <taxon>Luteitalea</taxon>
    </lineage>
</organism>
<reference evidence="2 3" key="1">
    <citation type="journal article" date="2016" name="Genome Announc.">
        <title>First Complete Genome Sequence of a Subdivision 6 Acidobacterium Strain.</title>
        <authorList>
            <person name="Huang S."/>
            <person name="Vieira S."/>
            <person name="Bunk B."/>
            <person name="Riedel T."/>
            <person name="Sproer C."/>
            <person name="Overmann J."/>
        </authorList>
    </citation>
    <scope>NUCLEOTIDE SEQUENCE [LARGE SCALE GENOMIC DNA]</scope>
    <source>
        <strain evidence="3">DSM 100886 HEG_-6_39</strain>
    </source>
</reference>
<gene>
    <name evidence="2" type="ORF">LuPra_00283</name>
</gene>
<feature type="region of interest" description="Disordered" evidence="1">
    <location>
        <begin position="1"/>
        <end position="27"/>
    </location>
</feature>
<evidence type="ECO:0000313" key="2">
    <source>
        <dbReference type="EMBL" id="AMY07116.1"/>
    </source>
</evidence>
<protein>
    <submittedName>
        <fullName evidence="2">Uncharacterized protein</fullName>
    </submittedName>
</protein>
<reference evidence="3" key="2">
    <citation type="submission" date="2016-04" db="EMBL/GenBank/DDBJ databases">
        <title>First Complete Genome Sequence of a Subdivision 6 Acidobacterium.</title>
        <authorList>
            <person name="Huang S."/>
            <person name="Vieira S."/>
            <person name="Bunk B."/>
            <person name="Riedel T."/>
            <person name="Sproeer C."/>
            <person name="Overmann J."/>
        </authorList>
    </citation>
    <scope>NUCLEOTIDE SEQUENCE [LARGE SCALE GENOMIC DNA]</scope>
    <source>
        <strain evidence="3">DSM 100886 HEG_-6_39</strain>
    </source>
</reference>
<dbReference type="Proteomes" id="UP000076079">
    <property type="component" value="Chromosome"/>
</dbReference>
<feature type="compositionally biased region" description="Basic and acidic residues" evidence="1">
    <location>
        <begin position="1"/>
        <end position="18"/>
    </location>
</feature>
<dbReference type="KEGG" id="abac:LuPra_00283"/>
<dbReference type="STRING" id="1855912.LuPra_00283"/>
<proteinExistence type="predicted"/>
<dbReference type="AlphaFoldDB" id="A0A143PFA5"/>
<evidence type="ECO:0000313" key="3">
    <source>
        <dbReference type="Proteomes" id="UP000076079"/>
    </source>
</evidence>
<dbReference type="EMBL" id="CP015136">
    <property type="protein sequence ID" value="AMY07116.1"/>
    <property type="molecule type" value="Genomic_DNA"/>
</dbReference>
<keyword evidence="3" id="KW-1185">Reference proteome</keyword>
<name>A0A143PFA5_LUTPR</name>
<accession>A0A143PFA5</accession>